<name>A0A328KT57_9LACT</name>
<dbReference type="InterPro" id="IPR000086">
    <property type="entry name" value="NUDIX_hydrolase_dom"/>
</dbReference>
<evidence type="ECO:0000313" key="5">
    <source>
        <dbReference type="Proteomes" id="UP000249099"/>
    </source>
</evidence>
<dbReference type="Proteomes" id="UP000249099">
    <property type="component" value="Unassembled WGS sequence"/>
</dbReference>
<evidence type="ECO:0000256" key="2">
    <source>
        <dbReference type="ARBA" id="ARBA00022801"/>
    </source>
</evidence>
<accession>A0A328KT57</accession>
<dbReference type="GO" id="GO:0016787">
    <property type="term" value="F:hydrolase activity"/>
    <property type="evidence" value="ECO:0007669"/>
    <property type="project" value="UniProtKB-KW"/>
</dbReference>
<dbReference type="Gene3D" id="3.90.79.10">
    <property type="entry name" value="Nucleoside Triphosphate Pyrophosphohydrolase"/>
    <property type="match status" value="1"/>
</dbReference>
<dbReference type="PROSITE" id="PS51462">
    <property type="entry name" value="NUDIX"/>
    <property type="match status" value="1"/>
</dbReference>
<evidence type="ECO:0000256" key="1">
    <source>
        <dbReference type="ARBA" id="ARBA00001946"/>
    </source>
</evidence>
<dbReference type="InterPro" id="IPR015797">
    <property type="entry name" value="NUDIX_hydrolase-like_dom_sf"/>
</dbReference>
<dbReference type="PANTHER" id="PTHR11839">
    <property type="entry name" value="UDP/ADP-SUGAR PYROPHOSPHATASE"/>
    <property type="match status" value="1"/>
</dbReference>
<dbReference type="GO" id="GO:0006753">
    <property type="term" value="P:nucleoside phosphate metabolic process"/>
    <property type="evidence" value="ECO:0007669"/>
    <property type="project" value="TreeGrafter"/>
</dbReference>
<dbReference type="CDD" id="cd03424">
    <property type="entry name" value="NUDIX_ADPRase_Nudt5_UGPPase_Nudt14"/>
    <property type="match status" value="1"/>
</dbReference>
<evidence type="ECO:0000259" key="3">
    <source>
        <dbReference type="PROSITE" id="PS51462"/>
    </source>
</evidence>
<gene>
    <name evidence="4" type="ORF">B8A44_05265</name>
</gene>
<reference evidence="4 5" key="1">
    <citation type="submission" date="2017-03" db="EMBL/GenBank/DDBJ databases">
        <title>wgs assembly of Dolosigranulum pigrum KPL CDC strains.</title>
        <authorList>
            <person name="Brugger S.D."/>
            <person name="Pettigrew M."/>
            <person name="Kong Y."/>
            <person name="Lemon K.P."/>
        </authorList>
    </citation>
    <scope>NUCLEOTIDE SEQUENCE [LARGE SCALE GENOMIC DNA]</scope>
    <source>
        <strain evidence="4 5">KPL1931_CDC4294-98</strain>
    </source>
</reference>
<dbReference type="EMBL" id="NAQV01000015">
    <property type="protein sequence ID" value="RAN63533.1"/>
    <property type="molecule type" value="Genomic_DNA"/>
</dbReference>
<dbReference type="Pfam" id="PF00293">
    <property type="entry name" value="NUDIX"/>
    <property type="match status" value="1"/>
</dbReference>
<comment type="cofactor">
    <cofactor evidence="1">
        <name>Mg(2+)</name>
        <dbReference type="ChEBI" id="CHEBI:18420"/>
    </cofactor>
</comment>
<organism evidence="4 5">
    <name type="scientific">Dolosigranulum pigrum</name>
    <dbReference type="NCBI Taxonomy" id="29394"/>
    <lineage>
        <taxon>Bacteria</taxon>
        <taxon>Bacillati</taxon>
        <taxon>Bacillota</taxon>
        <taxon>Bacilli</taxon>
        <taxon>Lactobacillales</taxon>
        <taxon>Carnobacteriaceae</taxon>
        <taxon>Dolosigranulum</taxon>
    </lineage>
</organism>
<dbReference type="AlphaFoldDB" id="A0A328KT57"/>
<keyword evidence="2" id="KW-0378">Hydrolase</keyword>
<sequence length="187" mass="21370">MVNFEERTIEETSIYKGNITEYVVKTVELPDGRRATREIVLHDDASAVIAFVDGKLLCVEQFRKPLERTSIEIPAGLIDKGETPLEAAQRELEEETAYQAKNWSEVTSFYNTPGFCNEKLTIFEVSELVAVDNPLAQDEDENLRVMTLTLEEAWELMESGRICDSKTVFALFYWKMKQLETKGTHHG</sequence>
<comment type="caution">
    <text evidence="4">The sequence shown here is derived from an EMBL/GenBank/DDBJ whole genome shotgun (WGS) entry which is preliminary data.</text>
</comment>
<dbReference type="GO" id="GO:0019693">
    <property type="term" value="P:ribose phosphate metabolic process"/>
    <property type="evidence" value="ECO:0007669"/>
    <property type="project" value="TreeGrafter"/>
</dbReference>
<evidence type="ECO:0000313" key="4">
    <source>
        <dbReference type="EMBL" id="RAN63533.1"/>
    </source>
</evidence>
<feature type="domain" description="Nudix hydrolase" evidence="3">
    <location>
        <begin position="41"/>
        <end position="170"/>
    </location>
</feature>
<protein>
    <submittedName>
        <fullName evidence="4">ADP-ribose pyrophosphatase</fullName>
    </submittedName>
</protein>
<dbReference type="SUPFAM" id="SSF55811">
    <property type="entry name" value="Nudix"/>
    <property type="match status" value="1"/>
</dbReference>
<dbReference type="PANTHER" id="PTHR11839:SF18">
    <property type="entry name" value="NUDIX HYDROLASE DOMAIN-CONTAINING PROTEIN"/>
    <property type="match status" value="1"/>
</dbReference>
<dbReference type="FunFam" id="3.90.79.10:FF:000024">
    <property type="entry name" value="ADP-ribose pyrophosphatase"/>
    <property type="match status" value="1"/>
</dbReference>
<proteinExistence type="predicted"/>
<dbReference type="GO" id="GO:0005829">
    <property type="term" value="C:cytosol"/>
    <property type="evidence" value="ECO:0007669"/>
    <property type="project" value="TreeGrafter"/>
</dbReference>